<dbReference type="AlphaFoldDB" id="A0A4Y4AWD9"/>
<sequence>MNAKGKKSKIDKAEEPAVNYEVSKPEQQGIDHATFDFDAEFANGYTPEEAKAESIRRIREWWGK</sequence>
<keyword evidence="3" id="KW-1185">Reference proteome</keyword>
<organism evidence="2 3">
    <name type="scientific">Flavobacterium flevense</name>
    <dbReference type="NCBI Taxonomy" id="983"/>
    <lineage>
        <taxon>Bacteria</taxon>
        <taxon>Pseudomonadati</taxon>
        <taxon>Bacteroidota</taxon>
        <taxon>Flavobacteriia</taxon>
        <taxon>Flavobacteriales</taxon>
        <taxon>Flavobacteriaceae</taxon>
        <taxon>Flavobacterium</taxon>
    </lineage>
</organism>
<evidence type="ECO:0000256" key="1">
    <source>
        <dbReference type="SAM" id="MobiDB-lite"/>
    </source>
</evidence>
<dbReference type="Proteomes" id="UP000316775">
    <property type="component" value="Unassembled WGS sequence"/>
</dbReference>
<feature type="region of interest" description="Disordered" evidence="1">
    <location>
        <begin position="1"/>
        <end position="29"/>
    </location>
</feature>
<name>A0A4Y4AWD9_9FLAO</name>
<comment type="caution">
    <text evidence="2">The sequence shown here is derived from an EMBL/GenBank/DDBJ whole genome shotgun (WGS) entry which is preliminary data.</text>
</comment>
<evidence type="ECO:0000313" key="3">
    <source>
        <dbReference type="Proteomes" id="UP000316775"/>
    </source>
</evidence>
<dbReference type="STRING" id="983.SAMN05443543_101443"/>
<protein>
    <submittedName>
        <fullName evidence="2">Uncharacterized protein</fullName>
    </submittedName>
</protein>
<dbReference type="OrthoDB" id="1366989at2"/>
<gene>
    <name evidence="2" type="ORF">FFL01_20900</name>
</gene>
<accession>A0A4Y4AWD9</accession>
<reference evidence="2 3" key="1">
    <citation type="submission" date="2019-06" db="EMBL/GenBank/DDBJ databases">
        <title>Whole genome shotgun sequence of Flavobacterium flevense NBRC 14960.</title>
        <authorList>
            <person name="Hosoyama A."/>
            <person name="Uohara A."/>
            <person name="Ohji S."/>
            <person name="Ichikawa N."/>
        </authorList>
    </citation>
    <scope>NUCLEOTIDE SEQUENCE [LARGE SCALE GENOMIC DNA]</scope>
    <source>
        <strain evidence="2 3">NBRC 14960</strain>
    </source>
</reference>
<dbReference type="EMBL" id="BJNP01000021">
    <property type="protein sequence ID" value="GEC72551.1"/>
    <property type="molecule type" value="Genomic_DNA"/>
</dbReference>
<proteinExistence type="predicted"/>
<dbReference type="RefSeq" id="WP_073241411.1">
    <property type="nucleotide sequence ID" value="NZ_BJNP01000021.1"/>
</dbReference>
<evidence type="ECO:0000313" key="2">
    <source>
        <dbReference type="EMBL" id="GEC72551.1"/>
    </source>
</evidence>